<feature type="chain" id="PRO_5008403651" description="DUF3456 domain-containing protein" evidence="2">
    <location>
        <begin position="23"/>
        <end position="195"/>
    </location>
</feature>
<evidence type="ECO:0000256" key="2">
    <source>
        <dbReference type="SAM" id="SignalP"/>
    </source>
</evidence>
<dbReference type="InterPro" id="IPR042415">
    <property type="entry name" value="CNPY"/>
</dbReference>
<reference evidence="4" key="2">
    <citation type="submission" date="2020-05" db="UniProtKB">
        <authorList>
            <consortium name="EnsemblMetazoa"/>
        </authorList>
    </citation>
    <scope>IDENTIFICATION</scope>
    <source>
        <strain evidence="4">IAEA</strain>
    </source>
</reference>
<organism evidence="4 5">
    <name type="scientific">Glossina pallidipes</name>
    <name type="common">Tsetse fly</name>
    <dbReference type="NCBI Taxonomy" id="7398"/>
    <lineage>
        <taxon>Eukaryota</taxon>
        <taxon>Metazoa</taxon>
        <taxon>Ecdysozoa</taxon>
        <taxon>Arthropoda</taxon>
        <taxon>Hexapoda</taxon>
        <taxon>Insecta</taxon>
        <taxon>Pterygota</taxon>
        <taxon>Neoptera</taxon>
        <taxon>Endopterygota</taxon>
        <taxon>Diptera</taxon>
        <taxon>Brachycera</taxon>
        <taxon>Muscomorpha</taxon>
        <taxon>Hippoboscoidea</taxon>
        <taxon>Glossinidae</taxon>
        <taxon>Glossina</taxon>
    </lineage>
</organism>
<feature type="signal peptide" evidence="2">
    <location>
        <begin position="1"/>
        <end position="22"/>
    </location>
</feature>
<evidence type="ECO:0000313" key="4">
    <source>
        <dbReference type="EnsemblMetazoa" id="GPAI038442-PA"/>
    </source>
</evidence>
<dbReference type="PANTHER" id="PTHR13341:SF2">
    <property type="entry name" value="PROTEIN SEELE"/>
    <property type="match status" value="1"/>
</dbReference>
<dbReference type="Pfam" id="PF11938">
    <property type="entry name" value="DUF3456"/>
    <property type="match status" value="1"/>
</dbReference>
<sequence>MKPSKHLIIVSFVSIIINVALAAEKFTRSDVKCHVCKVVIKEMTDEVAKVGPNKIVEVGGFRLDSSGNAVRQKKSLAKSEMFLTELMEKVCEKLNDYVRVTDKKTGKLRLIKLMVDGMLNPDTSEVDFVQDDDLNKSLPVYCLEIIEIQEEPLMKAFQADTLDENLDISICTEIGNYCEDAPIETDYDFEEKEEL</sequence>
<evidence type="ECO:0000259" key="3">
    <source>
        <dbReference type="Pfam" id="PF11938"/>
    </source>
</evidence>
<dbReference type="Proteomes" id="UP000092445">
    <property type="component" value="Unassembled WGS sequence"/>
</dbReference>
<dbReference type="AlphaFoldDB" id="A0A1B0A9G1"/>
<feature type="domain" description="DUF3456" evidence="3">
    <location>
        <begin position="32"/>
        <end position="178"/>
    </location>
</feature>
<dbReference type="EnsemblMetazoa" id="GPAI038442-RA">
    <property type="protein sequence ID" value="GPAI038442-PA"/>
    <property type="gene ID" value="GPAI038442"/>
</dbReference>
<dbReference type="VEuPathDB" id="VectorBase:GPAI038442"/>
<proteinExistence type="inferred from homology"/>
<reference evidence="5" key="1">
    <citation type="submission" date="2014-03" db="EMBL/GenBank/DDBJ databases">
        <authorList>
            <person name="Aksoy S."/>
            <person name="Warren W."/>
            <person name="Wilson R.K."/>
        </authorList>
    </citation>
    <scope>NUCLEOTIDE SEQUENCE [LARGE SCALE GENOMIC DNA]</scope>
    <source>
        <strain evidence="5">IAEA</strain>
    </source>
</reference>
<dbReference type="InterPro" id="IPR021852">
    <property type="entry name" value="DUF3456"/>
</dbReference>
<accession>A0A1B0A9G1</accession>
<name>A0A1B0A9G1_GLOPL</name>
<evidence type="ECO:0000256" key="1">
    <source>
        <dbReference type="ARBA" id="ARBA00007285"/>
    </source>
</evidence>
<dbReference type="STRING" id="7398.A0A1B0A9G1"/>
<dbReference type="GO" id="GO:0005783">
    <property type="term" value="C:endoplasmic reticulum"/>
    <property type="evidence" value="ECO:0007669"/>
    <property type="project" value="TreeGrafter"/>
</dbReference>
<protein>
    <recommendedName>
        <fullName evidence="3">DUF3456 domain-containing protein</fullName>
    </recommendedName>
</protein>
<dbReference type="PANTHER" id="PTHR13341">
    <property type="entry name" value="MIR-INTERACTING SAPOSIN-LIKE PROTEIN"/>
    <property type="match status" value="1"/>
</dbReference>
<keyword evidence="2" id="KW-0732">Signal</keyword>
<evidence type="ECO:0000313" key="5">
    <source>
        <dbReference type="Proteomes" id="UP000092445"/>
    </source>
</evidence>
<comment type="similarity">
    <text evidence="1">Belongs to the canopy family.</text>
</comment>
<keyword evidence="5" id="KW-1185">Reference proteome</keyword>